<dbReference type="AlphaFoldDB" id="A0A6G1HV42"/>
<evidence type="ECO:0000256" key="1">
    <source>
        <dbReference type="ARBA" id="ARBA00004394"/>
    </source>
</evidence>
<dbReference type="PANTHER" id="PTHR12893:SF0">
    <property type="entry name" value="GRASP65"/>
    <property type="match status" value="1"/>
</dbReference>
<evidence type="ECO:0000313" key="7">
    <source>
        <dbReference type="EMBL" id="KAF2399890.1"/>
    </source>
</evidence>
<dbReference type="Proteomes" id="UP000799640">
    <property type="component" value="Unassembled WGS sequence"/>
</dbReference>
<dbReference type="InterPro" id="IPR024958">
    <property type="entry name" value="GRASP_PDZ"/>
</dbReference>
<dbReference type="FunFam" id="2.30.42.10:FF:000026">
    <property type="entry name" value="Golgi reassembly stacking protein 2"/>
    <property type="match status" value="1"/>
</dbReference>
<dbReference type="EMBL" id="ML996696">
    <property type="protein sequence ID" value="KAF2399890.1"/>
    <property type="molecule type" value="Genomic_DNA"/>
</dbReference>
<reference evidence="7" key="1">
    <citation type="journal article" date="2020" name="Stud. Mycol.">
        <title>101 Dothideomycetes genomes: a test case for predicting lifestyles and emergence of pathogens.</title>
        <authorList>
            <person name="Haridas S."/>
            <person name="Albert R."/>
            <person name="Binder M."/>
            <person name="Bloem J."/>
            <person name="Labutti K."/>
            <person name="Salamov A."/>
            <person name="Andreopoulos B."/>
            <person name="Baker S."/>
            <person name="Barry K."/>
            <person name="Bills G."/>
            <person name="Bluhm B."/>
            <person name="Cannon C."/>
            <person name="Castanera R."/>
            <person name="Culley D."/>
            <person name="Daum C."/>
            <person name="Ezra D."/>
            <person name="Gonzalez J."/>
            <person name="Henrissat B."/>
            <person name="Kuo A."/>
            <person name="Liang C."/>
            <person name="Lipzen A."/>
            <person name="Lutzoni F."/>
            <person name="Magnuson J."/>
            <person name="Mondo S."/>
            <person name="Nolan M."/>
            <person name="Ohm R."/>
            <person name="Pangilinan J."/>
            <person name="Park H.-J."/>
            <person name="Ramirez L."/>
            <person name="Alfaro M."/>
            <person name="Sun H."/>
            <person name="Tritt A."/>
            <person name="Yoshinaga Y."/>
            <person name="Zwiers L.-H."/>
            <person name="Turgeon B."/>
            <person name="Goodwin S."/>
            <person name="Spatafora J."/>
            <person name="Crous P."/>
            <person name="Grigoriev I."/>
        </authorList>
    </citation>
    <scope>NUCLEOTIDE SEQUENCE</scope>
    <source>
        <strain evidence="7">CBS 262.69</strain>
    </source>
</reference>
<feature type="compositionally biased region" description="Low complexity" evidence="5">
    <location>
        <begin position="329"/>
        <end position="340"/>
    </location>
</feature>
<dbReference type="InterPro" id="IPR007583">
    <property type="entry name" value="GRASP55_65"/>
</dbReference>
<evidence type="ECO:0000256" key="4">
    <source>
        <dbReference type="ARBA" id="ARBA00023136"/>
    </source>
</evidence>
<feature type="domain" description="PDZ GRASP-type" evidence="6">
    <location>
        <begin position="27"/>
        <end position="111"/>
    </location>
</feature>
<dbReference type="InterPro" id="IPR036034">
    <property type="entry name" value="PDZ_sf"/>
</dbReference>
<feature type="domain" description="PDZ GRASP-type" evidence="6">
    <location>
        <begin position="116"/>
        <end position="205"/>
    </location>
</feature>
<dbReference type="Gene3D" id="2.30.42.10">
    <property type="match status" value="2"/>
</dbReference>
<sequence>MFGALNRLISRLDGDPQEQHSDTGGAFGFQILKNVNDHLPLEPWFDFIIGINGRTLDSGDPNLFATEVRNCAGSTVSLGVWTAKGQRIREIYFALPQDNPTLGITLQWSPLSGTEDVWHILDVAPNSPADLAGLLPYGDYVIGSPEAVIRGESGLGELVEHHLDRPLRLLVYNHEYNVTRHVDITPSRSWGGQGALGCTLGFGALHRIPPTLEEPPHAPGETMFETPSDEKHALSSSPGPVLFSPPSNTQSPVPPGEFLVPADMIKPNSRPSSTGPPKRERKVRAHNFAVPALEIDEYFKEGEAKSREQDHAPPPKAGSNLPPPPKSGGPPKAAASSPDM</sequence>
<keyword evidence="8" id="KW-1185">Reference proteome</keyword>
<keyword evidence="3" id="KW-0333">Golgi apparatus</keyword>
<keyword evidence="4" id="KW-0472">Membrane</keyword>
<gene>
    <name evidence="7" type="ORF">EJ06DRAFT_477627</name>
</gene>
<dbReference type="PANTHER" id="PTHR12893">
    <property type="entry name" value="GOLGI REASSEMBLY STACKING PROTEIN GRASP"/>
    <property type="match status" value="1"/>
</dbReference>
<proteinExistence type="predicted"/>
<protein>
    <recommendedName>
        <fullName evidence="6">PDZ GRASP-type domain-containing protein</fullName>
    </recommendedName>
</protein>
<evidence type="ECO:0000256" key="3">
    <source>
        <dbReference type="ARBA" id="ARBA00023034"/>
    </source>
</evidence>
<evidence type="ECO:0000259" key="6">
    <source>
        <dbReference type="PROSITE" id="PS51865"/>
    </source>
</evidence>
<organism evidence="7 8">
    <name type="scientific">Trichodelitschia bisporula</name>
    <dbReference type="NCBI Taxonomy" id="703511"/>
    <lineage>
        <taxon>Eukaryota</taxon>
        <taxon>Fungi</taxon>
        <taxon>Dikarya</taxon>
        <taxon>Ascomycota</taxon>
        <taxon>Pezizomycotina</taxon>
        <taxon>Dothideomycetes</taxon>
        <taxon>Dothideomycetes incertae sedis</taxon>
        <taxon>Phaeotrichales</taxon>
        <taxon>Phaeotrichaceae</taxon>
        <taxon>Trichodelitschia</taxon>
    </lineage>
</organism>
<feature type="compositionally biased region" description="Pro residues" evidence="5">
    <location>
        <begin position="314"/>
        <end position="328"/>
    </location>
</feature>
<dbReference type="OrthoDB" id="3318at2759"/>
<evidence type="ECO:0000256" key="2">
    <source>
        <dbReference type="ARBA" id="ARBA00022737"/>
    </source>
</evidence>
<evidence type="ECO:0000256" key="5">
    <source>
        <dbReference type="SAM" id="MobiDB-lite"/>
    </source>
</evidence>
<name>A0A6G1HV42_9PEZI</name>
<dbReference type="Pfam" id="PF04495">
    <property type="entry name" value="GRASP55_65"/>
    <property type="match status" value="1"/>
</dbReference>
<dbReference type="GO" id="GO:0000139">
    <property type="term" value="C:Golgi membrane"/>
    <property type="evidence" value="ECO:0007669"/>
    <property type="project" value="UniProtKB-SubCell"/>
</dbReference>
<comment type="subcellular location">
    <subcellularLocation>
        <location evidence="1">Golgi apparatus membrane</location>
    </subcellularLocation>
</comment>
<keyword evidence="2" id="KW-0677">Repeat</keyword>
<accession>A0A6G1HV42</accession>
<dbReference type="GO" id="GO:0007030">
    <property type="term" value="P:Golgi organization"/>
    <property type="evidence" value="ECO:0007669"/>
    <property type="project" value="TreeGrafter"/>
</dbReference>
<evidence type="ECO:0000313" key="8">
    <source>
        <dbReference type="Proteomes" id="UP000799640"/>
    </source>
</evidence>
<dbReference type="PROSITE" id="PS51865">
    <property type="entry name" value="PDZ_GRASP"/>
    <property type="match status" value="2"/>
</dbReference>
<dbReference type="SUPFAM" id="SSF50156">
    <property type="entry name" value="PDZ domain-like"/>
    <property type="match status" value="1"/>
</dbReference>
<feature type="compositionally biased region" description="Basic and acidic residues" evidence="5">
    <location>
        <begin position="297"/>
        <end position="313"/>
    </location>
</feature>
<feature type="region of interest" description="Disordered" evidence="5">
    <location>
        <begin position="209"/>
        <end position="340"/>
    </location>
</feature>